<dbReference type="EMBL" id="CP036266">
    <property type="protein sequence ID" value="QDT22032.1"/>
    <property type="molecule type" value="Genomic_DNA"/>
</dbReference>
<evidence type="ECO:0008006" key="3">
    <source>
        <dbReference type="Google" id="ProtNLM"/>
    </source>
</evidence>
<gene>
    <name evidence="1" type="ORF">HG66A1_38380</name>
</gene>
<evidence type="ECO:0000313" key="1">
    <source>
        <dbReference type="EMBL" id="QDT22032.1"/>
    </source>
</evidence>
<protein>
    <recommendedName>
        <fullName evidence="3">Band 7 domain-containing protein</fullName>
    </recommendedName>
</protein>
<dbReference type="Proteomes" id="UP000320421">
    <property type="component" value="Chromosome"/>
</dbReference>
<accession>A0A517PRN6</accession>
<evidence type="ECO:0000313" key="2">
    <source>
        <dbReference type="Proteomes" id="UP000320421"/>
    </source>
</evidence>
<reference evidence="1 2" key="1">
    <citation type="submission" date="2019-02" db="EMBL/GenBank/DDBJ databases">
        <title>Deep-cultivation of Planctomycetes and their phenomic and genomic characterization uncovers novel biology.</title>
        <authorList>
            <person name="Wiegand S."/>
            <person name="Jogler M."/>
            <person name="Boedeker C."/>
            <person name="Pinto D."/>
            <person name="Vollmers J."/>
            <person name="Rivas-Marin E."/>
            <person name="Kohn T."/>
            <person name="Peeters S.H."/>
            <person name="Heuer A."/>
            <person name="Rast P."/>
            <person name="Oberbeckmann S."/>
            <person name="Bunk B."/>
            <person name="Jeske O."/>
            <person name="Meyerdierks A."/>
            <person name="Storesund J.E."/>
            <person name="Kallscheuer N."/>
            <person name="Luecker S."/>
            <person name="Lage O.M."/>
            <person name="Pohl T."/>
            <person name="Merkel B.J."/>
            <person name="Hornburger P."/>
            <person name="Mueller R.-W."/>
            <person name="Bruemmer F."/>
            <person name="Labrenz M."/>
            <person name="Spormann A.M."/>
            <person name="Op den Camp H."/>
            <person name="Overmann J."/>
            <person name="Amann R."/>
            <person name="Jetten M.S.M."/>
            <person name="Mascher T."/>
            <person name="Medema M.H."/>
            <person name="Devos D.P."/>
            <person name="Kaster A.-K."/>
            <person name="Ovreas L."/>
            <person name="Rohde M."/>
            <person name="Galperin M.Y."/>
            <person name="Jogler C."/>
        </authorList>
    </citation>
    <scope>NUCLEOTIDE SEQUENCE [LARGE SCALE GENOMIC DNA]</scope>
    <source>
        <strain evidence="1 2">HG66A1</strain>
    </source>
</reference>
<proteinExistence type="predicted"/>
<sequence length="401" mass="46997">MIGIKTVRQGERVAVWDFKGRVEYIDGPRRMILFRKTIESLRQYSAGANEYLSIEFVDGHCEHQRGPTSVWYDPVEHLAIKVMDSLELDSHEAIVVYRRSGEAVQRRVERGPMLFVPQENEWLHEFRWHGADPQTPTHKVPRALSFHKLRVIPDQTYYLVDDVRTSDDALLTVKLMIFFELSDIEKMLDQTHDPIADFINAVTADVVDFAGMRSFEAFKQDTEQLNELESYQNLLSRAVRIGYQINKVVYRGYTAGETLQAMHDSAIEARTRLKLDAETEIQAQELADVQLAREAIRAEKRQEMEARQTEHDIHLQRLQHDEEIHQQQEIQHVEEETRRRVNQIELEHQQAQNQEQSRYLGTMREMQIDLTRYLVAQYQNPDRLIRISGDKDPSLHLHEEG</sequence>
<name>A0A517PRN6_9PLAN</name>
<organism evidence="1 2">
    <name type="scientific">Gimesia chilikensis</name>
    <dbReference type="NCBI Taxonomy" id="2605989"/>
    <lineage>
        <taxon>Bacteria</taxon>
        <taxon>Pseudomonadati</taxon>
        <taxon>Planctomycetota</taxon>
        <taxon>Planctomycetia</taxon>
        <taxon>Planctomycetales</taxon>
        <taxon>Planctomycetaceae</taxon>
        <taxon>Gimesia</taxon>
    </lineage>
</organism>
<keyword evidence="2" id="KW-1185">Reference proteome</keyword>
<dbReference type="OrthoDB" id="235590at2"/>
<dbReference type="RefSeq" id="WP_145187244.1">
    <property type="nucleotide sequence ID" value="NZ_CP036266.1"/>
</dbReference>
<dbReference type="AlphaFoldDB" id="A0A517PRN6"/>